<dbReference type="SUPFAM" id="SSF54791">
    <property type="entry name" value="Eukaryotic type KH-domain (KH-domain type I)"/>
    <property type="match status" value="1"/>
</dbReference>
<feature type="region of interest" description="Disordered" evidence="4">
    <location>
        <begin position="313"/>
        <end position="337"/>
    </location>
</feature>
<dbReference type="Gene3D" id="3.10.20.90">
    <property type="entry name" value="Phosphatidylinositol 3-kinase Catalytic Subunit, Chain A, domain 1"/>
    <property type="match status" value="1"/>
</dbReference>
<keyword evidence="2" id="KW-0227">DNA damage</keyword>
<evidence type="ECO:0000313" key="8">
    <source>
        <dbReference type="Proteomes" id="UP001178507"/>
    </source>
</evidence>
<evidence type="ECO:0000256" key="3">
    <source>
        <dbReference type="ARBA" id="ARBA00023204"/>
    </source>
</evidence>
<keyword evidence="8" id="KW-1185">Reference proteome</keyword>
<evidence type="ECO:0000256" key="1">
    <source>
        <dbReference type="ARBA" id="ARBA00022737"/>
    </source>
</evidence>
<reference evidence="7" key="1">
    <citation type="submission" date="2023-08" db="EMBL/GenBank/DDBJ databases">
        <authorList>
            <person name="Chen Y."/>
            <person name="Shah S."/>
            <person name="Dougan E. K."/>
            <person name="Thang M."/>
            <person name="Chan C."/>
        </authorList>
    </citation>
    <scope>NUCLEOTIDE SEQUENCE</scope>
</reference>
<dbReference type="Gene3D" id="1.10.10.540">
    <property type="entry name" value="XPC-binding domain"/>
    <property type="match status" value="1"/>
</dbReference>
<dbReference type="InterPro" id="IPR006636">
    <property type="entry name" value="STI1_HS-bd"/>
</dbReference>
<keyword evidence="3" id="KW-0234">DNA repair</keyword>
<dbReference type="GO" id="GO:0005654">
    <property type="term" value="C:nucleoplasm"/>
    <property type="evidence" value="ECO:0007669"/>
    <property type="project" value="TreeGrafter"/>
</dbReference>
<dbReference type="InterPro" id="IPR015940">
    <property type="entry name" value="UBA"/>
</dbReference>
<dbReference type="SMART" id="SM00165">
    <property type="entry name" value="UBA"/>
    <property type="match status" value="1"/>
</dbReference>
<dbReference type="GO" id="GO:0003684">
    <property type="term" value="F:damaged DNA binding"/>
    <property type="evidence" value="ECO:0007669"/>
    <property type="project" value="InterPro"/>
</dbReference>
<dbReference type="Pfam" id="PF09280">
    <property type="entry name" value="XPC-binding"/>
    <property type="match status" value="1"/>
</dbReference>
<organism evidence="7 8">
    <name type="scientific">Effrenium voratum</name>
    <dbReference type="NCBI Taxonomy" id="2562239"/>
    <lineage>
        <taxon>Eukaryota</taxon>
        <taxon>Sar</taxon>
        <taxon>Alveolata</taxon>
        <taxon>Dinophyceae</taxon>
        <taxon>Suessiales</taxon>
        <taxon>Symbiodiniaceae</taxon>
        <taxon>Effrenium</taxon>
    </lineage>
</organism>
<feature type="domain" description="UBA" evidence="5">
    <location>
        <begin position="343"/>
        <end position="383"/>
    </location>
</feature>
<dbReference type="EMBL" id="CAUJNA010000635">
    <property type="protein sequence ID" value="CAJ1379477.1"/>
    <property type="molecule type" value="Genomic_DNA"/>
</dbReference>
<name>A0AA36I2E8_9DINO</name>
<dbReference type="PROSITE" id="PS50053">
    <property type="entry name" value="UBIQUITIN_2"/>
    <property type="match status" value="1"/>
</dbReference>
<evidence type="ECO:0000256" key="2">
    <source>
        <dbReference type="ARBA" id="ARBA00022763"/>
    </source>
</evidence>
<dbReference type="SUPFAM" id="SSF101238">
    <property type="entry name" value="XPC-binding domain"/>
    <property type="match status" value="1"/>
</dbReference>
<dbReference type="InterPro" id="IPR029071">
    <property type="entry name" value="Ubiquitin-like_domsf"/>
</dbReference>
<dbReference type="PANTHER" id="PTHR10621:SF0">
    <property type="entry name" value="UV EXCISION REPAIR PROTEIN RAD23"/>
    <property type="match status" value="1"/>
</dbReference>
<comment type="caution">
    <text evidence="7">The sequence shown here is derived from an EMBL/GenBank/DDBJ whole genome shotgun (WGS) entry which is preliminary data.</text>
</comment>
<dbReference type="GO" id="GO:0031593">
    <property type="term" value="F:polyubiquitin modification-dependent protein binding"/>
    <property type="evidence" value="ECO:0007669"/>
    <property type="project" value="TreeGrafter"/>
</dbReference>
<feature type="compositionally biased region" description="Pro residues" evidence="4">
    <location>
        <begin position="317"/>
        <end position="337"/>
    </location>
</feature>
<keyword evidence="1" id="KW-0677">Repeat</keyword>
<dbReference type="GO" id="GO:0070628">
    <property type="term" value="F:proteasome binding"/>
    <property type="evidence" value="ECO:0007669"/>
    <property type="project" value="TreeGrafter"/>
</dbReference>
<dbReference type="SUPFAM" id="SSF46934">
    <property type="entry name" value="UBA-like"/>
    <property type="match status" value="1"/>
</dbReference>
<dbReference type="Proteomes" id="UP001178507">
    <property type="component" value="Unassembled WGS sequence"/>
</dbReference>
<dbReference type="InterPro" id="IPR015360">
    <property type="entry name" value="XPC-bd"/>
</dbReference>
<dbReference type="GO" id="GO:0003723">
    <property type="term" value="F:RNA binding"/>
    <property type="evidence" value="ECO:0007669"/>
    <property type="project" value="InterPro"/>
</dbReference>
<evidence type="ECO:0008006" key="9">
    <source>
        <dbReference type="Google" id="ProtNLM"/>
    </source>
</evidence>
<gene>
    <name evidence="7" type="ORF">EVOR1521_LOCUS7711</name>
</gene>
<sequence>MRQQPSGVPDWLADLVPRPAAGPLSALPQGVAKPLEVPQSLVPILTDALIQQIAAQTGAHIILRQDTRNLGYSLVLFQGNPEGTQKARETVQKYCGLTMGPNITKTLELQTYHSSAFYAMDEAMKDFKHKVAGLPIKLIPPETLGAPFKVAIGPGQVAHVSSAEATIRKTLREVELELHYKQRRTVPAELKYAMMCKNTKDNIDCPNKACPFCHSTEELEIASRCCFENSLNIPGVATATPSKVPTRAPPIITAKEVGGAEKKAADEKAADETSQKLILCGKILVDDATIEETGYQSANFIVAMATKAKAPAAAAPTPTPAPAPAPAAAPTPAPAPPTPAVVPLNEDAVQSLCEMGFPRDQVEPALRAANGNPSLAVEFLMSGIPAGVGGGDAGGMAGAPAPIPTTPGDSEPMPEVLEQLRSNPQFGQLAALIASNPQMLGQVMQGVQQSHPEIAQAIQQHPEAFMRLLHEALRAT</sequence>
<dbReference type="InterPro" id="IPR000626">
    <property type="entry name" value="Ubiquitin-like_dom"/>
</dbReference>
<protein>
    <recommendedName>
        <fullName evidence="9">UV excision repair protein RAD23</fullName>
    </recommendedName>
</protein>
<dbReference type="InterPro" id="IPR036353">
    <property type="entry name" value="XPC-bd_sf"/>
</dbReference>
<dbReference type="GO" id="GO:0043161">
    <property type="term" value="P:proteasome-mediated ubiquitin-dependent protein catabolic process"/>
    <property type="evidence" value="ECO:0007669"/>
    <property type="project" value="InterPro"/>
</dbReference>
<dbReference type="GO" id="GO:0005829">
    <property type="term" value="C:cytosol"/>
    <property type="evidence" value="ECO:0007669"/>
    <property type="project" value="TreeGrafter"/>
</dbReference>
<feature type="domain" description="Ubiquitin-like" evidence="6">
    <location>
        <begin position="257"/>
        <end position="310"/>
    </location>
</feature>
<proteinExistence type="predicted"/>
<dbReference type="InterPro" id="IPR036612">
    <property type="entry name" value="KH_dom_type_1_sf"/>
</dbReference>
<dbReference type="Pfam" id="PF00627">
    <property type="entry name" value="UBA"/>
    <property type="match status" value="1"/>
</dbReference>
<dbReference type="PROSITE" id="PS50030">
    <property type="entry name" value="UBA"/>
    <property type="match status" value="1"/>
</dbReference>
<evidence type="ECO:0000256" key="4">
    <source>
        <dbReference type="SAM" id="MobiDB-lite"/>
    </source>
</evidence>
<evidence type="ECO:0000259" key="6">
    <source>
        <dbReference type="PROSITE" id="PS50053"/>
    </source>
</evidence>
<dbReference type="GO" id="GO:0043130">
    <property type="term" value="F:ubiquitin binding"/>
    <property type="evidence" value="ECO:0007669"/>
    <property type="project" value="TreeGrafter"/>
</dbReference>
<dbReference type="InterPro" id="IPR009060">
    <property type="entry name" value="UBA-like_sf"/>
</dbReference>
<dbReference type="SMART" id="SM00727">
    <property type="entry name" value="STI1"/>
    <property type="match status" value="1"/>
</dbReference>
<dbReference type="CDD" id="cd00105">
    <property type="entry name" value="KH-I"/>
    <property type="match status" value="1"/>
</dbReference>
<dbReference type="FunFam" id="1.10.8.10:FF:000003">
    <property type="entry name" value="UV excision repair protein RAD23 homolog"/>
    <property type="match status" value="1"/>
</dbReference>
<dbReference type="SUPFAM" id="SSF54236">
    <property type="entry name" value="Ubiquitin-like"/>
    <property type="match status" value="1"/>
</dbReference>
<dbReference type="AlphaFoldDB" id="A0AA36I2E8"/>
<dbReference type="Gene3D" id="1.10.8.10">
    <property type="entry name" value="DNA helicase RuvA subunit, C-terminal domain"/>
    <property type="match status" value="1"/>
</dbReference>
<dbReference type="PANTHER" id="PTHR10621">
    <property type="entry name" value="UV EXCISION REPAIR PROTEIN RAD23"/>
    <property type="match status" value="1"/>
</dbReference>
<evidence type="ECO:0000313" key="7">
    <source>
        <dbReference type="EMBL" id="CAJ1379477.1"/>
    </source>
</evidence>
<accession>A0AA36I2E8</accession>
<dbReference type="GO" id="GO:0006289">
    <property type="term" value="P:nucleotide-excision repair"/>
    <property type="evidence" value="ECO:0007669"/>
    <property type="project" value="InterPro"/>
</dbReference>
<evidence type="ECO:0000259" key="5">
    <source>
        <dbReference type="PROSITE" id="PS50030"/>
    </source>
</evidence>